<feature type="transmembrane region" description="Helical" evidence="1">
    <location>
        <begin position="40"/>
        <end position="62"/>
    </location>
</feature>
<accession>A0ABQ8Z944</accession>
<organism evidence="2 3">
    <name type="scientific">Anaeramoeba flamelloides</name>
    <dbReference type="NCBI Taxonomy" id="1746091"/>
    <lineage>
        <taxon>Eukaryota</taxon>
        <taxon>Metamonada</taxon>
        <taxon>Anaeramoebidae</taxon>
        <taxon>Anaeramoeba</taxon>
    </lineage>
</organism>
<evidence type="ECO:0000313" key="2">
    <source>
        <dbReference type="EMBL" id="KAJ6253303.1"/>
    </source>
</evidence>
<evidence type="ECO:0000313" key="3">
    <source>
        <dbReference type="Proteomes" id="UP001150062"/>
    </source>
</evidence>
<keyword evidence="1" id="KW-0812">Transmembrane</keyword>
<sequence length="285" mass="34021">MDLFQGSSLFISFLYFIVGLITLYYFILHCARNADLTYQQLFLCCVVLFCLTSITIYLTIAIDLDYQKRVWFKIIYAINDTFFVSTFLLLTYTISQIYSMLTNISPTVSQANRKKFQKKFLQIFLILFLIIYTLFDFLLEFEKSKNTTFQFFEYLGYFLPVLFAFYYIFKCRRVFPKSPNNKYYSDFRRMYYVVLVCVVLEFITLPLLAITLNLPKKMGNVWNSLFFLLLHLCDIFTIGLLVFYLFNKPTRNKGYNIQQDEEDSNLNTDTIRYMDESNSYSNSDY</sequence>
<keyword evidence="1" id="KW-0472">Membrane</keyword>
<feature type="transmembrane region" description="Helical" evidence="1">
    <location>
        <begin position="224"/>
        <end position="246"/>
    </location>
</feature>
<feature type="transmembrane region" description="Helical" evidence="1">
    <location>
        <begin position="151"/>
        <end position="169"/>
    </location>
</feature>
<proteinExistence type="predicted"/>
<feature type="transmembrane region" description="Helical" evidence="1">
    <location>
        <begin position="120"/>
        <end position="139"/>
    </location>
</feature>
<keyword evidence="3" id="KW-1185">Reference proteome</keyword>
<feature type="transmembrane region" description="Helical" evidence="1">
    <location>
        <begin position="74"/>
        <end position="99"/>
    </location>
</feature>
<feature type="transmembrane region" description="Helical" evidence="1">
    <location>
        <begin position="6"/>
        <end position="28"/>
    </location>
</feature>
<protein>
    <submittedName>
        <fullName evidence="2">Tobamovirus multiplication protein 1-like isoform x1</fullName>
    </submittedName>
</protein>
<keyword evidence="1" id="KW-1133">Transmembrane helix</keyword>
<gene>
    <name evidence="2" type="ORF">M0813_01349</name>
</gene>
<dbReference type="Proteomes" id="UP001150062">
    <property type="component" value="Unassembled WGS sequence"/>
</dbReference>
<name>A0ABQ8Z944_9EUKA</name>
<evidence type="ECO:0000256" key="1">
    <source>
        <dbReference type="SAM" id="Phobius"/>
    </source>
</evidence>
<comment type="caution">
    <text evidence="2">The sequence shown here is derived from an EMBL/GenBank/DDBJ whole genome shotgun (WGS) entry which is preliminary data.</text>
</comment>
<reference evidence="2" key="1">
    <citation type="submission" date="2022-08" db="EMBL/GenBank/DDBJ databases">
        <title>Novel sulfate-reducing endosymbionts in the free-living metamonad Anaeramoeba.</title>
        <authorList>
            <person name="Jerlstrom-Hultqvist J."/>
            <person name="Cepicka I."/>
            <person name="Gallot-Lavallee L."/>
            <person name="Salas-Leiva D."/>
            <person name="Curtis B.A."/>
            <person name="Zahonova K."/>
            <person name="Pipaliya S."/>
            <person name="Dacks J."/>
            <person name="Roger A.J."/>
        </authorList>
    </citation>
    <scope>NUCLEOTIDE SEQUENCE</scope>
    <source>
        <strain evidence="2">Schooner1</strain>
    </source>
</reference>
<feature type="transmembrane region" description="Helical" evidence="1">
    <location>
        <begin position="190"/>
        <end position="212"/>
    </location>
</feature>
<dbReference type="EMBL" id="JAOAOG010000032">
    <property type="protein sequence ID" value="KAJ6253303.1"/>
    <property type="molecule type" value="Genomic_DNA"/>
</dbReference>